<dbReference type="GO" id="GO:0016746">
    <property type="term" value="F:acyltransferase activity"/>
    <property type="evidence" value="ECO:0007669"/>
    <property type="project" value="InterPro"/>
</dbReference>
<reference evidence="2" key="1">
    <citation type="submission" date="2018-05" db="EMBL/GenBank/DDBJ databases">
        <authorList>
            <person name="Lanie J.A."/>
            <person name="Ng W.-L."/>
            <person name="Kazmierczak K.M."/>
            <person name="Andrzejewski T.M."/>
            <person name="Davidsen T.M."/>
            <person name="Wayne K.J."/>
            <person name="Tettelin H."/>
            <person name="Glass J.I."/>
            <person name="Rusch D."/>
            <person name="Podicherti R."/>
            <person name="Tsui H.-C.T."/>
            <person name="Winkler M.E."/>
        </authorList>
    </citation>
    <scope>NUCLEOTIDE SEQUENCE</scope>
</reference>
<accession>A0A383AHL2</accession>
<name>A0A383AHL2_9ZZZZ</name>
<dbReference type="Gene3D" id="3.40.47.10">
    <property type="match status" value="1"/>
</dbReference>
<protein>
    <recommendedName>
        <fullName evidence="1">Thiolase C-terminal domain-containing protein</fullName>
    </recommendedName>
</protein>
<proteinExistence type="predicted"/>
<dbReference type="AlphaFoldDB" id="A0A383AHL2"/>
<dbReference type="Pfam" id="PF22691">
    <property type="entry name" value="Thiolase_C_1"/>
    <property type="match status" value="1"/>
</dbReference>
<dbReference type="PANTHER" id="PTHR42870">
    <property type="entry name" value="ACETYL-COA C-ACETYLTRANSFERASE"/>
    <property type="match status" value="1"/>
</dbReference>
<gene>
    <name evidence="2" type="ORF">METZ01_LOCUS460106</name>
</gene>
<feature type="non-terminal residue" evidence="2">
    <location>
        <position position="1"/>
    </location>
</feature>
<dbReference type="EMBL" id="UINC01192221">
    <property type="protein sequence ID" value="SVE07252.1"/>
    <property type="molecule type" value="Genomic_DNA"/>
</dbReference>
<feature type="domain" description="Thiolase C-terminal" evidence="1">
    <location>
        <begin position="122"/>
        <end position="225"/>
    </location>
</feature>
<dbReference type="SUPFAM" id="SSF53901">
    <property type="entry name" value="Thiolase-like"/>
    <property type="match status" value="1"/>
</dbReference>
<dbReference type="PANTHER" id="PTHR42870:SF1">
    <property type="entry name" value="NON-SPECIFIC LIPID-TRANSFER PROTEIN-LIKE 2"/>
    <property type="match status" value="1"/>
</dbReference>
<evidence type="ECO:0000259" key="1">
    <source>
        <dbReference type="Pfam" id="PF22691"/>
    </source>
</evidence>
<sequence length="243" mass="27065">QIAFGFDQYCRKYGSSHDAMAPFVVNQRTNGLLQPLGYYAQHRPEGLTIEEYLSSRWICKPMNINDCDLPIQTAAAFLFTTAERAKDLKQKPVYVLNHATQRGVNRSGPETLEETEAYSASIAKKCYEGSGLTARDLDIFNPYDGFTLFFQYYLDAFEWHGVKKGEAHDFYAGDISVKGPHPLSSSGGNNGNGRTRWWGYLDCIEQLQGRAGERQVTIKAETGVAGAFTPGTSDWMVFGTSPD</sequence>
<dbReference type="InterPro" id="IPR016039">
    <property type="entry name" value="Thiolase-like"/>
</dbReference>
<organism evidence="2">
    <name type="scientific">marine metagenome</name>
    <dbReference type="NCBI Taxonomy" id="408172"/>
    <lineage>
        <taxon>unclassified sequences</taxon>
        <taxon>metagenomes</taxon>
        <taxon>ecological metagenomes</taxon>
    </lineage>
</organism>
<dbReference type="InterPro" id="IPR055140">
    <property type="entry name" value="Thiolase_C_2"/>
</dbReference>
<evidence type="ECO:0000313" key="2">
    <source>
        <dbReference type="EMBL" id="SVE07252.1"/>
    </source>
</evidence>